<dbReference type="NCBIfam" id="TIGR01375">
    <property type="entry name" value="soxG"/>
    <property type="match status" value="1"/>
</dbReference>
<proteinExistence type="predicted"/>
<dbReference type="InterPro" id="IPR006280">
    <property type="entry name" value="SoxG_het"/>
</dbReference>
<organism evidence="1 2">
    <name type="scientific">Oricola thermophila</name>
    <dbReference type="NCBI Taxonomy" id="2742145"/>
    <lineage>
        <taxon>Bacteria</taxon>
        <taxon>Pseudomonadati</taxon>
        <taxon>Pseudomonadota</taxon>
        <taxon>Alphaproteobacteria</taxon>
        <taxon>Hyphomicrobiales</taxon>
        <taxon>Ahrensiaceae</taxon>
        <taxon>Oricola</taxon>
    </lineage>
</organism>
<evidence type="ECO:0000313" key="2">
    <source>
        <dbReference type="Proteomes" id="UP000509367"/>
    </source>
</evidence>
<dbReference type="InterPro" id="IPR007375">
    <property type="entry name" value="SoxG"/>
</dbReference>
<dbReference type="GO" id="GO:0008115">
    <property type="term" value="F:sarcosine oxidase activity"/>
    <property type="evidence" value="ECO:0007669"/>
    <property type="project" value="InterPro"/>
</dbReference>
<evidence type="ECO:0000313" key="1">
    <source>
        <dbReference type="EMBL" id="QKV20353.1"/>
    </source>
</evidence>
<dbReference type="Proteomes" id="UP000509367">
    <property type="component" value="Chromosome"/>
</dbReference>
<dbReference type="GO" id="GO:1901053">
    <property type="term" value="P:sarcosine catabolic process"/>
    <property type="evidence" value="ECO:0007669"/>
    <property type="project" value="InterPro"/>
</dbReference>
<accession>A0A6N1VIU7</accession>
<dbReference type="InterPro" id="IPR027266">
    <property type="entry name" value="TrmE/GcvT-like"/>
</dbReference>
<dbReference type="RefSeq" id="WP_175278244.1">
    <property type="nucleotide sequence ID" value="NZ_CP054836.1"/>
</dbReference>
<dbReference type="AlphaFoldDB" id="A0A6N1VIU7"/>
<protein>
    <submittedName>
        <fullName evidence="1">Sarcosine oxidase subunit gamma</fullName>
    </submittedName>
</protein>
<dbReference type="Gene3D" id="3.30.70.1520">
    <property type="entry name" value="Heterotetrameric sarcosine oxidase"/>
    <property type="match status" value="1"/>
</dbReference>
<dbReference type="Gene3D" id="3.30.1360.120">
    <property type="entry name" value="Probable tRNA modification gtpase trme, domain 1"/>
    <property type="match status" value="1"/>
</dbReference>
<dbReference type="Pfam" id="PF04268">
    <property type="entry name" value="SoxG"/>
    <property type="match status" value="1"/>
</dbReference>
<sequence>MADNAVFRTLPLAGQTLGGSGVSIAAAPEAWRVSLRAGGTSVAALSKALGVTLPKKPKTSSSNGSRHALWLGPDEWLVIDESADPSTDCASVKAVHSAVDISHRNTAILVSGPAAADVINAGCPQDLSIEAFPAGACSRTVLGKIEVVLYRVDEESFRVECWRSFSEYAFDFLTDAARAA</sequence>
<dbReference type="SUPFAM" id="SSF103025">
    <property type="entry name" value="Folate-binding domain"/>
    <property type="match status" value="1"/>
</dbReference>
<reference evidence="1 2" key="1">
    <citation type="submission" date="2020-06" db="EMBL/GenBank/DDBJ databases">
        <title>Oricola thermophila sp. nov. isolated from a tidal sediments.</title>
        <authorList>
            <person name="Kwon K.K."/>
            <person name="Yang S.-H."/>
            <person name="Park M.-J."/>
        </authorList>
    </citation>
    <scope>NUCLEOTIDE SEQUENCE [LARGE SCALE GENOMIC DNA]</scope>
    <source>
        <strain evidence="1 2">MEBiC13590</strain>
    </source>
</reference>
<dbReference type="KEGG" id="orm:HTY61_18810"/>
<gene>
    <name evidence="1" type="ORF">HTY61_18810</name>
</gene>
<name>A0A6N1VIU7_9HYPH</name>
<keyword evidence="2" id="KW-1185">Reference proteome</keyword>
<dbReference type="EMBL" id="CP054836">
    <property type="protein sequence ID" value="QKV20353.1"/>
    <property type="molecule type" value="Genomic_DNA"/>
</dbReference>